<dbReference type="InterPro" id="IPR036736">
    <property type="entry name" value="ACP-like_sf"/>
</dbReference>
<dbReference type="PROSITE" id="PS50075">
    <property type="entry name" value="CARRIER"/>
    <property type="match status" value="1"/>
</dbReference>
<keyword evidence="2" id="KW-0597">Phosphoprotein</keyword>
<dbReference type="KEGG" id="blr:BRLA_c020360"/>
<dbReference type="InterPro" id="IPR006162">
    <property type="entry name" value="Ppantetheine_attach_site"/>
</dbReference>
<dbReference type="AlphaFoldDB" id="A0A075R1A7"/>
<evidence type="ECO:0000313" key="4">
    <source>
        <dbReference type="EMBL" id="AIG26357.1"/>
    </source>
</evidence>
<dbReference type="Pfam" id="PF00550">
    <property type="entry name" value="PP-binding"/>
    <property type="match status" value="1"/>
</dbReference>
<proteinExistence type="predicted"/>
<gene>
    <name evidence="4" type="ORF">BRLA_c020360</name>
</gene>
<dbReference type="PROSITE" id="PS00012">
    <property type="entry name" value="PHOSPHOPANTETHEINE"/>
    <property type="match status" value="1"/>
</dbReference>
<evidence type="ECO:0000256" key="2">
    <source>
        <dbReference type="ARBA" id="ARBA00022553"/>
    </source>
</evidence>
<evidence type="ECO:0000259" key="3">
    <source>
        <dbReference type="PROSITE" id="PS50075"/>
    </source>
</evidence>
<dbReference type="HOGENOM" id="CLU_185813_0_0_9"/>
<sequence>MGTTNSTDYGLVIKNDLAEIIKSHYGQEVDPASISNDLDIIKQYNLDSIVIMELLVTIEKRFDIQIEDDELSSELVRTIHTVVTYIQSKKR</sequence>
<accession>A0A075R1A7</accession>
<keyword evidence="1" id="KW-0596">Phosphopantetheine</keyword>
<dbReference type="STRING" id="1042163.BRLA_c020360"/>
<name>A0A075R1A7_BRELA</name>
<feature type="domain" description="Carrier" evidence="3">
    <location>
        <begin position="11"/>
        <end position="90"/>
    </location>
</feature>
<dbReference type="Proteomes" id="UP000005850">
    <property type="component" value="Chromosome"/>
</dbReference>
<dbReference type="EMBL" id="CP007806">
    <property type="protein sequence ID" value="AIG26357.1"/>
    <property type="molecule type" value="Genomic_DNA"/>
</dbReference>
<keyword evidence="5" id="KW-1185">Reference proteome</keyword>
<dbReference type="Gene3D" id="1.10.1200.10">
    <property type="entry name" value="ACP-like"/>
    <property type="match status" value="1"/>
</dbReference>
<evidence type="ECO:0000313" key="5">
    <source>
        <dbReference type="Proteomes" id="UP000005850"/>
    </source>
</evidence>
<evidence type="ECO:0000256" key="1">
    <source>
        <dbReference type="ARBA" id="ARBA00022450"/>
    </source>
</evidence>
<dbReference type="RefSeq" id="WP_003337210.1">
    <property type="nucleotide sequence ID" value="NZ_CP007806.1"/>
</dbReference>
<dbReference type="SUPFAM" id="SSF47336">
    <property type="entry name" value="ACP-like"/>
    <property type="match status" value="1"/>
</dbReference>
<dbReference type="InterPro" id="IPR009081">
    <property type="entry name" value="PP-bd_ACP"/>
</dbReference>
<reference evidence="4 5" key="1">
    <citation type="journal article" date="2011" name="J. Bacteriol.">
        <title>Genome sequence of Brevibacillus laterosporus LMG 15441, a pathogen of invertebrates.</title>
        <authorList>
            <person name="Djukic M."/>
            <person name="Poehlein A."/>
            <person name="Thurmer A."/>
            <person name="Daniel R."/>
        </authorList>
    </citation>
    <scope>NUCLEOTIDE SEQUENCE [LARGE SCALE GENOMIC DNA]</scope>
    <source>
        <strain evidence="4 5">LMG 15441</strain>
    </source>
</reference>
<protein>
    <submittedName>
        <fullName evidence="4">Acyl carrier protein</fullName>
    </submittedName>
</protein>
<organism evidence="4 5">
    <name type="scientific">Brevibacillus laterosporus LMG 15441</name>
    <dbReference type="NCBI Taxonomy" id="1042163"/>
    <lineage>
        <taxon>Bacteria</taxon>
        <taxon>Bacillati</taxon>
        <taxon>Bacillota</taxon>
        <taxon>Bacilli</taxon>
        <taxon>Bacillales</taxon>
        <taxon>Paenibacillaceae</taxon>
        <taxon>Brevibacillus</taxon>
    </lineage>
</organism>